<dbReference type="EMBL" id="KN559176">
    <property type="protein sequence ID" value="KHJ86878.1"/>
    <property type="molecule type" value="Genomic_DNA"/>
</dbReference>
<dbReference type="OrthoDB" id="5787372at2759"/>
<organism evidence="1 2">
    <name type="scientific">Oesophagostomum dentatum</name>
    <name type="common">Nodular worm</name>
    <dbReference type="NCBI Taxonomy" id="61180"/>
    <lineage>
        <taxon>Eukaryota</taxon>
        <taxon>Metazoa</taxon>
        <taxon>Ecdysozoa</taxon>
        <taxon>Nematoda</taxon>
        <taxon>Chromadorea</taxon>
        <taxon>Rhabditida</taxon>
        <taxon>Rhabditina</taxon>
        <taxon>Rhabditomorpha</taxon>
        <taxon>Strongyloidea</taxon>
        <taxon>Strongylidae</taxon>
        <taxon>Oesophagostomum</taxon>
    </lineage>
</organism>
<sequence length="81" mass="9453">MCQSSNDNYLHGTTLFQPGYLLHSYSHHSIYATTEPGMYKYIPTQIEELRKKSKNYDASFAFAVRTVDTLQIVKWLVFQKT</sequence>
<dbReference type="AlphaFoldDB" id="A0A0B1SNG2"/>
<gene>
    <name evidence="1" type="ORF">OESDEN_13359</name>
</gene>
<evidence type="ECO:0000313" key="2">
    <source>
        <dbReference type="Proteomes" id="UP000053660"/>
    </source>
</evidence>
<proteinExistence type="predicted"/>
<dbReference type="PANTHER" id="PTHR31389">
    <property type="entry name" value="LD39211P"/>
    <property type="match status" value="1"/>
</dbReference>
<protein>
    <submittedName>
        <fullName evidence="1">Uncharacterized protein</fullName>
    </submittedName>
</protein>
<dbReference type="PANTHER" id="PTHR31389:SF4">
    <property type="entry name" value="LD39211P"/>
    <property type="match status" value="1"/>
</dbReference>
<keyword evidence="2" id="KW-1185">Reference proteome</keyword>
<name>A0A0B1SNG2_OESDE</name>
<evidence type="ECO:0000313" key="1">
    <source>
        <dbReference type="EMBL" id="KHJ86878.1"/>
    </source>
</evidence>
<dbReference type="Proteomes" id="UP000053660">
    <property type="component" value="Unassembled WGS sequence"/>
</dbReference>
<reference evidence="1 2" key="1">
    <citation type="submission" date="2014-03" db="EMBL/GenBank/DDBJ databases">
        <title>Draft genome of the hookworm Oesophagostomum dentatum.</title>
        <authorList>
            <person name="Mitreva M."/>
        </authorList>
    </citation>
    <scope>NUCLEOTIDE SEQUENCE [LARGE SCALE GENOMIC DNA]</scope>
    <source>
        <strain evidence="1 2">OD-Hann</strain>
    </source>
</reference>
<accession>A0A0B1SNG2</accession>